<name>A0ABR1DK30_NECAM</name>
<proteinExistence type="predicted"/>
<gene>
    <name evidence="2" type="primary">Necator_chrIV.g15640</name>
    <name evidence="2" type="ORF">RB195_002345</name>
</gene>
<evidence type="ECO:0000313" key="2">
    <source>
        <dbReference type="EMBL" id="KAK6750315.1"/>
    </source>
</evidence>
<feature type="region of interest" description="Disordered" evidence="1">
    <location>
        <begin position="113"/>
        <end position="133"/>
    </location>
</feature>
<dbReference type="Proteomes" id="UP001303046">
    <property type="component" value="Unassembled WGS sequence"/>
</dbReference>
<dbReference type="EMBL" id="JAVFWL010000004">
    <property type="protein sequence ID" value="KAK6750315.1"/>
    <property type="molecule type" value="Genomic_DNA"/>
</dbReference>
<comment type="caution">
    <text evidence="2">The sequence shown here is derived from an EMBL/GenBank/DDBJ whole genome shotgun (WGS) entry which is preliminary data.</text>
</comment>
<sequence>MDNIFENISSRMQPNWYGAAQNHMIHSRDYVAQGLQESTVDMDEMCAFMENRFRANGDASDDCTMKGHFQNEPAKPRMAVPENIGRGMEVGIKCIGTDEEKKSRNFIIVTAEKCGNSPKEEDQTKAQQLRTMP</sequence>
<evidence type="ECO:0000256" key="1">
    <source>
        <dbReference type="SAM" id="MobiDB-lite"/>
    </source>
</evidence>
<keyword evidence="3" id="KW-1185">Reference proteome</keyword>
<protein>
    <submittedName>
        <fullName evidence="2">Uncharacterized protein</fullName>
    </submittedName>
</protein>
<reference evidence="2 3" key="1">
    <citation type="submission" date="2023-08" db="EMBL/GenBank/DDBJ databases">
        <title>A Necator americanus chromosomal reference genome.</title>
        <authorList>
            <person name="Ilik V."/>
            <person name="Petrzelkova K.J."/>
            <person name="Pardy F."/>
            <person name="Fuh T."/>
            <person name="Niatou-Singa F.S."/>
            <person name="Gouil Q."/>
            <person name="Baker L."/>
            <person name="Ritchie M.E."/>
            <person name="Jex A.R."/>
            <person name="Gazzola D."/>
            <person name="Li H."/>
            <person name="Toshio Fujiwara R."/>
            <person name="Zhan B."/>
            <person name="Aroian R.V."/>
            <person name="Pafco B."/>
            <person name="Schwarz E.M."/>
        </authorList>
    </citation>
    <scope>NUCLEOTIDE SEQUENCE [LARGE SCALE GENOMIC DNA]</scope>
    <source>
        <strain evidence="2 3">Aroian</strain>
        <tissue evidence="2">Whole animal</tissue>
    </source>
</reference>
<organism evidence="2 3">
    <name type="scientific">Necator americanus</name>
    <name type="common">Human hookworm</name>
    <dbReference type="NCBI Taxonomy" id="51031"/>
    <lineage>
        <taxon>Eukaryota</taxon>
        <taxon>Metazoa</taxon>
        <taxon>Ecdysozoa</taxon>
        <taxon>Nematoda</taxon>
        <taxon>Chromadorea</taxon>
        <taxon>Rhabditida</taxon>
        <taxon>Rhabditina</taxon>
        <taxon>Rhabditomorpha</taxon>
        <taxon>Strongyloidea</taxon>
        <taxon>Ancylostomatidae</taxon>
        <taxon>Bunostominae</taxon>
        <taxon>Necator</taxon>
    </lineage>
</organism>
<accession>A0ABR1DK30</accession>
<evidence type="ECO:0000313" key="3">
    <source>
        <dbReference type="Proteomes" id="UP001303046"/>
    </source>
</evidence>